<keyword evidence="1" id="KW-0812">Transmembrane</keyword>
<protein>
    <submittedName>
        <fullName evidence="2">Uncharacterized protein</fullName>
    </submittedName>
</protein>
<reference evidence="2" key="1">
    <citation type="submission" date="2020-06" db="EMBL/GenBank/DDBJ databases">
        <title>Paenibacillus sp. nov., isolated from soil.</title>
        <authorList>
            <person name="Seo Y.L."/>
        </authorList>
    </citation>
    <scope>NUCLEOTIDE SEQUENCE [LARGE SCALE GENOMIC DNA]</scope>
    <source>
        <strain evidence="2">JW14</strain>
    </source>
</reference>
<accession>A0A850ETK6</accession>
<organism evidence="2 3">
    <name type="scientific">Paenibacillus agri</name>
    <dbReference type="NCBI Taxonomy" id="2744309"/>
    <lineage>
        <taxon>Bacteria</taxon>
        <taxon>Bacillati</taxon>
        <taxon>Bacillota</taxon>
        <taxon>Bacilli</taxon>
        <taxon>Bacillales</taxon>
        <taxon>Paenibacillaceae</taxon>
        <taxon>Paenibacillus</taxon>
    </lineage>
</organism>
<feature type="transmembrane region" description="Helical" evidence="1">
    <location>
        <begin position="49"/>
        <end position="72"/>
    </location>
</feature>
<evidence type="ECO:0000256" key="1">
    <source>
        <dbReference type="SAM" id="Phobius"/>
    </source>
</evidence>
<gene>
    <name evidence="2" type="ORF">HPT30_20210</name>
</gene>
<evidence type="ECO:0000313" key="3">
    <source>
        <dbReference type="Proteomes" id="UP000564806"/>
    </source>
</evidence>
<dbReference type="Proteomes" id="UP000564806">
    <property type="component" value="Unassembled WGS sequence"/>
</dbReference>
<proteinExistence type="predicted"/>
<keyword evidence="1" id="KW-1133">Transmembrane helix</keyword>
<dbReference type="EMBL" id="JABWCS010000215">
    <property type="protein sequence ID" value="NUU62674.1"/>
    <property type="molecule type" value="Genomic_DNA"/>
</dbReference>
<keyword evidence="3" id="KW-1185">Reference proteome</keyword>
<keyword evidence="1" id="KW-0472">Membrane</keyword>
<dbReference type="AlphaFoldDB" id="A0A850ETK6"/>
<sequence>MTLKKIWRWIKVVYFLVFIFSIVALVAFLGILMFGALTDKTILVNTATINAITLIMGLVSLPGILVQLVSLLEINNKKTFTLEKKCPNCKQLIELKLTED</sequence>
<name>A0A850ETK6_9BACL</name>
<dbReference type="RefSeq" id="WP_175373123.1">
    <property type="nucleotide sequence ID" value="NZ_JABWCS010000215.1"/>
</dbReference>
<feature type="transmembrane region" description="Helical" evidence="1">
    <location>
        <begin position="12"/>
        <end position="37"/>
    </location>
</feature>
<comment type="caution">
    <text evidence="2">The sequence shown here is derived from an EMBL/GenBank/DDBJ whole genome shotgun (WGS) entry which is preliminary data.</text>
</comment>
<evidence type="ECO:0000313" key="2">
    <source>
        <dbReference type="EMBL" id="NUU62674.1"/>
    </source>
</evidence>